<dbReference type="InterPro" id="IPR036291">
    <property type="entry name" value="NAD(P)-bd_dom_sf"/>
</dbReference>
<dbReference type="PANTHER" id="PTHR42760">
    <property type="entry name" value="SHORT-CHAIN DEHYDROGENASES/REDUCTASES FAMILY MEMBER"/>
    <property type="match status" value="1"/>
</dbReference>
<name>A0A1V9FWV6_9BACT</name>
<organism evidence="4 5">
    <name type="scientific">Niastella vici</name>
    <dbReference type="NCBI Taxonomy" id="1703345"/>
    <lineage>
        <taxon>Bacteria</taxon>
        <taxon>Pseudomonadati</taxon>
        <taxon>Bacteroidota</taxon>
        <taxon>Chitinophagia</taxon>
        <taxon>Chitinophagales</taxon>
        <taxon>Chitinophagaceae</taxon>
        <taxon>Niastella</taxon>
    </lineage>
</organism>
<dbReference type="GO" id="GO:0016616">
    <property type="term" value="F:oxidoreductase activity, acting on the CH-OH group of donors, NAD or NADP as acceptor"/>
    <property type="evidence" value="ECO:0007669"/>
    <property type="project" value="TreeGrafter"/>
</dbReference>
<dbReference type="InterPro" id="IPR020904">
    <property type="entry name" value="Sc_DH/Rdtase_CS"/>
</dbReference>
<protein>
    <submittedName>
        <fullName evidence="4">2-deoxy-D-gluconate 3-dehydrogenase</fullName>
    </submittedName>
</protein>
<dbReference type="RefSeq" id="WP_081148165.1">
    <property type="nucleotide sequence ID" value="NZ_LVYD01000048.1"/>
</dbReference>
<dbReference type="FunFam" id="3.40.50.720:FF:000084">
    <property type="entry name" value="Short-chain dehydrogenase reductase"/>
    <property type="match status" value="1"/>
</dbReference>
<dbReference type="PANTHER" id="PTHR42760:SF5">
    <property type="entry name" value="2-DEHYDRO-3-DEOXY-D-GLUCONATE 5-DEHYDROGENASE"/>
    <property type="match status" value="1"/>
</dbReference>
<dbReference type="Gene3D" id="3.40.50.720">
    <property type="entry name" value="NAD(P)-binding Rossmann-like Domain"/>
    <property type="match status" value="1"/>
</dbReference>
<dbReference type="PROSITE" id="PS00061">
    <property type="entry name" value="ADH_SHORT"/>
    <property type="match status" value="1"/>
</dbReference>
<evidence type="ECO:0000313" key="4">
    <source>
        <dbReference type="EMBL" id="OQP62800.1"/>
    </source>
</evidence>
<comment type="caution">
    <text evidence="4">The sequence shown here is derived from an EMBL/GenBank/DDBJ whole genome shotgun (WGS) entry which is preliminary data.</text>
</comment>
<gene>
    <name evidence="4" type="ORF">A3860_26165</name>
</gene>
<dbReference type="OrthoDB" id="9804104at2"/>
<evidence type="ECO:0000256" key="1">
    <source>
        <dbReference type="ARBA" id="ARBA00006484"/>
    </source>
</evidence>
<dbReference type="STRING" id="1703345.A3860_26165"/>
<reference evidence="4 5" key="1">
    <citation type="submission" date="2016-03" db="EMBL/GenBank/DDBJ databases">
        <title>Niastella vici sp. nov., isolated from farmland soil.</title>
        <authorList>
            <person name="Chen L."/>
            <person name="Wang D."/>
            <person name="Yang S."/>
            <person name="Wang G."/>
        </authorList>
    </citation>
    <scope>NUCLEOTIDE SEQUENCE [LARGE SCALE GENOMIC DNA]</scope>
    <source>
        <strain evidence="4 5">DJ57</strain>
    </source>
</reference>
<evidence type="ECO:0000256" key="2">
    <source>
        <dbReference type="ARBA" id="ARBA00023002"/>
    </source>
</evidence>
<keyword evidence="5" id="KW-1185">Reference proteome</keyword>
<dbReference type="PRINTS" id="PR00081">
    <property type="entry name" value="GDHRDH"/>
</dbReference>
<keyword evidence="2" id="KW-0560">Oxidoreductase</keyword>
<dbReference type="PRINTS" id="PR00080">
    <property type="entry name" value="SDRFAMILY"/>
</dbReference>
<dbReference type="InterPro" id="IPR002347">
    <property type="entry name" value="SDR_fam"/>
</dbReference>
<dbReference type="EMBL" id="LVYD01000048">
    <property type="protein sequence ID" value="OQP62800.1"/>
    <property type="molecule type" value="Genomic_DNA"/>
</dbReference>
<dbReference type="Proteomes" id="UP000192796">
    <property type="component" value="Unassembled WGS sequence"/>
</dbReference>
<dbReference type="SUPFAM" id="SSF51735">
    <property type="entry name" value="NAD(P)-binding Rossmann-fold domains"/>
    <property type="match status" value="1"/>
</dbReference>
<comment type="similarity">
    <text evidence="1 3">Belongs to the short-chain dehydrogenases/reductases (SDR) family.</text>
</comment>
<evidence type="ECO:0000313" key="5">
    <source>
        <dbReference type="Proteomes" id="UP000192796"/>
    </source>
</evidence>
<proteinExistence type="inferred from homology"/>
<accession>A0A1V9FWV6</accession>
<dbReference type="AlphaFoldDB" id="A0A1V9FWV6"/>
<dbReference type="Pfam" id="PF00106">
    <property type="entry name" value="adh_short"/>
    <property type="match status" value="1"/>
</dbReference>
<sequence>MSILSKFSLAGKTALVTGCKRGIGQSIAVALAEAGANIIGVSATLELTGSKVQQEVEATGRSFKAYQADFNDRKAIYSFIDKVKGECAPVDILFCNAGTIMRKPAAEHPDEYWDEVINVNLNAQFILAREFGKDMIQRESGKIIFTASLLSFQGGITVPGYAASKGAIARLTMALSNEWASKGVQVNAIAPGYISTDNTEALRNDPDRAKSILSRIPAGRWGEGEDMKGAAVYLASPASDYVTGTIITVDGGWMGR</sequence>
<evidence type="ECO:0000256" key="3">
    <source>
        <dbReference type="RuleBase" id="RU000363"/>
    </source>
</evidence>